<dbReference type="GO" id="GO:0140359">
    <property type="term" value="F:ABC-type transporter activity"/>
    <property type="evidence" value="ECO:0007669"/>
    <property type="project" value="InterPro"/>
</dbReference>
<feature type="domain" description="ABC transmembrane type-1" evidence="13">
    <location>
        <begin position="21"/>
        <end position="310"/>
    </location>
</feature>
<evidence type="ECO:0000313" key="14">
    <source>
        <dbReference type="EMBL" id="SJM50660.1"/>
    </source>
</evidence>
<dbReference type="PROSITE" id="PS00211">
    <property type="entry name" value="ABC_TRANSPORTER_1"/>
    <property type="match status" value="1"/>
</dbReference>
<feature type="transmembrane region" description="Helical" evidence="11">
    <location>
        <begin position="165"/>
        <end position="184"/>
    </location>
</feature>
<protein>
    <submittedName>
        <fullName evidence="14">Lipid A export ATP-binding/permease protein MsbA</fullName>
    </submittedName>
</protein>
<keyword evidence="9 11" id="KW-0472">Membrane</keyword>
<feature type="transmembrane region" description="Helical" evidence="11">
    <location>
        <begin position="281"/>
        <end position="299"/>
    </location>
</feature>
<dbReference type="SUPFAM" id="SSF90123">
    <property type="entry name" value="ABC transporter transmembrane region"/>
    <property type="match status" value="1"/>
</dbReference>
<dbReference type="PROSITE" id="PS50893">
    <property type="entry name" value="ABC_TRANSPORTER_2"/>
    <property type="match status" value="1"/>
</dbReference>
<keyword evidence="5 11" id="KW-0812">Transmembrane</keyword>
<keyword evidence="8 11" id="KW-1133">Transmembrane helix</keyword>
<dbReference type="EMBL" id="FUHU01000014">
    <property type="protein sequence ID" value="SJM50660.1"/>
    <property type="molecule type" value="Genomic_DNA"/>
</dbReference>
<proteinExistence type="inferred from homology"/>
<dbReference type="PANTHER" id="PTHR24221:SF654">
    <property type="entry name" value="ATP-BINDING CASSETTE SUB-FAMILY B MEMBER 6"/>
    <property type="match status" value="1"/>
</dbReference>
<dbReference type="PANTHER" id="PTHR24221">
    <property type="entry name" value="ATP-BINDING CASSETTE SUB-FAMILY B"/>
    <property type="match status" value="1"/>
</dbReference>
<dbReference type="Gene3D" id="1.20.1560.10">
    <property type="entry name" value="ABC transporter type 1, transmembrane domain"/>
    <property type="match status" value="1"/>
</dbReference>
<accession>A0A1R4F3Y4</accession>
<evidence type="ECO:0000256" key="6">
    <source>
        <dbReference type="ARBA" id="ARBA00022741"/>
    </source>
</evidence>
<dbReference type="PROSITE" id="PS50929">
    <property type="entry name" value="ABC_TM1F"/>
    <property type="match status" value="1"/>
</dbReference>
<dbReference type="SUPFAM" id="SSF52540">
    <property type="entry name" value="P-loop containing nucleoside triphosphate hydrolases"/>
    <property type="match status" value="1"/>
</dbReference>
<feature type="transmembrane region" description="Helical" evidence="11">
    <location>
        <begin position="57"/>
        <end position="79"/>
    </location>
</feature>
<dbReference type="Proteomes" id="UP000195787">
    <property type="component" value="Unassembled WGS sequence"/>
</dbReference>
<dbReference type="GO" id="GO:0005524">
    <property type="term" value="F:ATP binding"/>
    <property type="evidence" value="ECO:0007669"/>
    <property type="project" value="UniProtKB-KW"/>
</dbReference>
<feature type="domain" description="ABC transporter" evidence="12">
    <location>
        <begin position="341"/>
        <end position="574"/>
    </location>
</feature>
<dbReference type="GO" id="GO:0005886">
    <property type="term" value="C:plasma membrane"/>
    <property type="evidence" value="ECO:0007669"/>
    <property type="project" value="UniProtKB-SubCell"/>
</dbReference>
<keyword evidence="2" id="KW-0813">Transport</keyword>
<dbReference type="InterPro" id="IPR017871">
    <property type="entry name" value="ABC_transporter-like_CS"/>
</dbReference>
<dbReference type="AlphaFoldDB" id="A0A1R4F3Y4"/>
<sequence length="595" mass="64862">MSSRNPSTFWNLTRPAHRQLALSGLYAALASALSLIPIVLIIELARVMQVVFTGGKLQISLVWLLLVLLIVSAIVQALCMGRSYRVSHTADGVLAENLRQRQITKLLRLPLSWFTSHSSGRVKKFIQDDVSSIHALVAHAVPDGTSGIIVPILSLAYLFVTDWRVGLAALVPLLLTLATLPFMMRDHAEQSARYAESLKNLNSSVVELVRGIGVVKVFQADGKNQGTFMEHSREFGTFYLSWVRATVHPSALIQIFSSPLFGLMIVALAGQWLIAEHEADPFAVLAGLLLVSNIASPVMQLARMGIMFKEAYEAAKELTAFFDIEEPEDADGSARVEDNSVSLDSVSFSYVAGTPVLSDINARLSPGSVTALVGPSGSGKSTLAHMIPRLLDPTRGTVQVGNMDATELSATQLYEHVSFVFQDAYLMRLSVRDNIRLSHPDATDEQVVFAAEAAQIHERILSLPRGYGSVIGEDASLSGGEQQRIAIARVILQDTPIVVLDEATAFADPDSEVAIQQAISRLVAGRTLIVIAHRLHTIVGVDNILVVENGRIRESGSHSTLLAADGAYADMWRQYEQHQYRRVLEINGTEGEEKE</sequence>
<dbReference type="InterPro" id="IPR036640">
    <property type="entry name" value="ABC1_TM_sf"/>
</dbReference>
<evidence type="ECO:0000256" key="10">
    <source>
        <dbReference type="ARBA" id="ARBA00023455"/>
    </source>
</evidence>
<evidence type="ECO:0000256" key="2">
    <source>
        <dbReference type="ARBA" id="ARBA00022448"/>
    </source>
</evidence>
<dbReference type="InterPro" id="IPR003593">
    <property type="entry name" value="AAA+_ATPase"/>
</dbReference>
<keyword evidence="3" id="KW-1003">Cell membrane</keyword>
<evidence type="ECO:0000256" key="9">
    <source>
        <dbReference type="ARBA" id="ARBA00023136"/>
    </source>
</evidence>
<keyword evidence="6" id="KW-0547">Nucleotide-binding</keyword>
<evidence type="ECO:0000256" key="3">
    <source>
        <dbReference type="ARBA" id="ARBA00022475"/>
    </source>
</evidence>
<evidence type="ECO:0000313" key="15">
    <source>
        <dbReference type="Proteomes" id="UP000195787"/>
    </source>
</evidence>
<organism evidence="14 15">
    <name type="scientific">Agrococcus casei LMG 22410</name>
    <dbReference type="NCBI Taxonomy" id="1255656"/>
    <lineage>
        <taxon>Bacteria</taxon>
        <taxon>Bacillati</taxon>
        <taxon>Actinomycetota</taxon>
        <taxon>Actinomycetes</taxon>
        <taxon>Micrococcales</taxon>
        <taxon>Microbacteriaceae</taxon>
        <taxon>Agrococcus</taxon>
    </lineage>
</organism>
<dbReference type="InterPro" id="IPR039421">
    <property type="entry name" value="Type_1_exporter"/>
</dbReference>
<dbReference type="RefSeq" id="WP_086990933.1">
    <property type="nucleotide sequence ID" value="NZ_FUHU01000014.1"/>
</dbReference>
<dbReference type="SMART" id="SM00382">
    <property type="entry name" value="AAA"/>
    <property type="match status" value="1"/>
</dbReference>
<comment type="subcellular location">
    <subcellularLocation>
        <location evidence="1">Cell inner membrane</location>
        <topology evidence="1">Multi-pass membrane protein</topology>
    </subcellularLocation>
</comment>
<gene>
    <name evidence="14" type="ORF">CZ674_02465</name>
</gene>
<dbReference type="Gene3D" id="3.40.50.300">
    <property type="entry name" value="P-loop containing nucleotide triphosphate hydrolases"/>
    <property type="match status" value="1"/>
</dbReference>
<comment type="similarity">
    <text evidence="10">Belongs to the ABC transporter superfamily. Siderophore-Fe(3+) uptake transporter (SIUT) (TC 3.A.1.21) family.</text>
</comment>
<dbReference type="OrthoDB" id="9806127at2"/>
<name>A0A1R4F3Y4_9MICO</name>
<evidence type="ECO:0000256" key="5">
    <source>
        <dbReference type="ARBA" id="ARBA00022692"/>
    </source>
</evidence>
<dbReference type="InterPro" id="IPR003439">
    <property type="entry name" value="ABC_transporter-like_ATP-bd"/>
</dbReference>
<evidence type="ECO:0000259" key="12">
    <source>
        <dbReference type="PROSITE" id="PS50893"/>
    </source>
</evidence>
<keyword evidence="15" id="KW-1185">Reference proteome</keyword>
<evidence type="ECO:0000256" key="4">
    <source>
        <dbReference type="ARBA" id="ARBA00022519"/>
    </source>
</evidence>
<reference evidence="14 15" key="1">
    <citation type="submission" date="2017-02" db="EMBL/GenBank/DDBJ databases">
        <authorList>
            <person name="Peterson S.W."/>
        </authorList>
    </citation>
    <scope>NUCLEOTIDE SEQUENCE [LARGE SCALE GENOMIC DNA]</scope>
    <source>
        <strain evidence="14 15">LMG 22410</strain>
    </source>
</reference>
<evidence type="ECO:0000256" key="11">
    <source>
        <dbReference type="SAM" id="Phobius"/>
    </source>
</evidence>
<dbReference type="GeneID" id="303172064"/>
<dbReference type="Pfam" id="PF00005">
    <property type="entry name" value="ABC_tran"/>
    <property type="match status" value="1"/>
</dbReference>
<evidence type="ECO:0000256" key="7">
    <source>
        <dbReference type="ARBA" id="ARBA00022840"/>
    </source>
</evidence>
<dbReference type="InterPro" id="IPR027417">
    <property type="entry name" value="P-loop_NTPase"/>
</dbReference>
<keyword evidence="7 14" id="KW-0067">ATP-binding</keyword>
<evidence type="ECO:0000256" key="1">
    <source>
        <dbReference type="ARBA" id="ARBA00004429"/>
    </source>
</evidence>
<dbReference type="InterPro" id="IPR011527">
    <property type="entry name" value="ABC1_TM_dom"/>
</dbReference>
<feature type="transmembrane region" description="Helical" evidence="11">
    <location>
        <begin position="251"/>
        <end position="275"/>
    </location>
</feature>
<feature type="transmembrane region" description="Helical" evidence="11">
    <location>
        <begin position="20"/>
        <end position="45"/>
    </location>
</feature>
<dbReference type="FunFam" id="3.40.50.300:FF:000221">
    <property type="entry name" value="Multidrug ABC transporter ATP-binding protein"/>
    <property type="match status" value="1"/>
</dbReference>
<keyword evidence="4" id="KW-0997">Cell inner membrane</keyword>
<dbReference type="GO" id="GO:0016887">
    <property type="term" value="F:ATP hydrolysis activity"/>
    <property type="evidence" value="ECO:0007669"/>
    <property type="project" value="InterPro"/>
</dbReference>
<evidence type="ECO:0000259" key="13">
    <source>
        <dbReference type="PROSITE" id="PS50929"/>
    </source>
</evidence>
<evidence type="ECO:0000256" key="8">
    <source>
        <dbReference type="ARBA" id="ARBA00022989"/>
    </source>
</evidence>
<dbReference type="Pfam" id="PF00664">
    <property type="entry name" value="ABC_membrane"/>
    <property type="match status" value="1"/>
</dbReference>